<organism evidence="1 2">
    <name type="scientific">Gadus morhua</name>
    <name type="common">Atlantic cod</name>
    <dbReference type="NCBI Taxonomy" id="8049"/>
    <lineage>
        <taxon>Eukaryota</taxon>
        <taxon>Metazoa</taxon>
        <taxon>Chordata</taxon>
        <taxon>Craniata</taxon>
        <taxon>Vertebrata</taxon>
        <taxon>Euteleostomi</taxon>
        <taxon>Actinopterygii</taxon>
        <taxon>Neopterygii</taxon>
        <taxon>Teleostei</taxon>
        <taxon>Neoteleostei</taxon>
        <taxon>Acanthomorphata</taxon>
        <taxon>Zeiogadaria</taxon>
        <taxon>Gadariae</taxon>
        <taxon>Gadiformes</taxon>
        <taxon>Gadoidei</taxon>
        <taxon>Gadidae</taxon>
        <taxon>Gadus</taxon>
    </lineage>
</organism>
<dbReference type="GeneTree" id="ENSGT00950000183362"/>
<sequence length="137" mass="15831">MHVPVHRLLLPVERLFQHQLRELVPVALRLDVQVKVVIVRDRVGVQRVGAYVRVKRVLHRKTGPGNGALRYLHTDVRLRKTGRVVVDIHHLDLHPKELQWALQKHLQLGNGSVQEAGQDEQQQTNHLHCRSEVHLRG</sequence>
<evidence type="ECO:0000313" key="1">
    <source>
        <dbReference type="Ensembl" id="ENSGMOP00000059003.1"/>
    </source>
</evidence>
<dbReference type="Proteomes" id="UP000694546">
    <property type="component" value="Chromosome 3"/>
</dbReference>
<keyword evidence="2" id="KW-1185">Reference proteome</keyword>
<reference evidence="1" key="1">
    <citation type="submission" date="2025-08" db="UniProtKB">
        <authorList>
            <consortium name="Ensembl"/>
        </authorList>
    </citation>
    <scope>IDENTIFICATION</scope>
</reference>
<evidence type="ECO:0000313" key="2">
    <source>
        <dbReference type="Proteomes" id="UP000694546"/>
    </source>
</evidence>
<accession>A0A8C5C8X2</accession>
<dbReference type="AlphaFoldDB" id="A0A8C5C8X2"/>
<name>A0A8C5C8X2_GADMO</name>
<proteinExistence type="predicted"/>
<dbReference type="Ensembl" id="ENSGMOT00000038873.1">
    <property type="protein sequence ID" value="ENSGMOP00000059003.1"/>
    <property type="gene ID" value="ENSGMOG00000025343.1"/>
</dbReference>
<reference evidence="1" key="2">
    <citation type="submission" date="2025-09" db="UniProtKB">
        <authorList>
            <consortium name="Ensembl"/>
        </authorList>
    </citation>
    <scope>IDENTIFICATION</scope>
</reference>
<protein>
    <submittedName>
        <fullName evidence="1">Uncharacterized protein</fullName>
    </submittedName>
</protein>